<feature type="transmembrane region" description="Helical" evidence="1">
    <location>
        <begin position="48"/>
        <end position="70"/>
    </location>
</feature>
<dbReference type="InterPro" id="IPR019051">
    <property type="entry name" value="Trp_biosyn_TM_oprn/chp"/>
</dbReference>
<protein>
    <recommendedName>
        <fullName evidence="4">TIGR02234 family membrane protein</fullName>
    </recommendedName>
</protein>
<dbReference type="STRING" id="1224164.B843_08710"/>
<dbReference type="HOGENOM" id="CLU_084749_0_1_11"/>
<dbReference type="PATRIC" id="fig|1224164.3.peg.1757"/>
<proteinExistence type="predicted"/>
<dbReference type="KEGG" id="cvt:B843_08710"/>
<keyword evidence="1" id="KW-1133">Transmembrane helix</keyword>
<evidence type="ECO:0000313" key="3">
    <source>
        <dbReference type="Proteomes" id="UP000019222"/>
    </source>
</evidence>
<gene>
    <name evidence="2" type="ORF">B843_08710</name>
</gene>
<keyword evidence="1" id="KW-0472">Membrane</keyword>
<dbReference type="Proteomes" id="UP000019222">
    <property type="component" value="Chromosome"/>
</dbReference>
<dbReference type="InterPro" id="IPR011746">
    <property type="entry name" value="Trp_synth-assoc_CHP"/>
</dbReference>
<feature type="transmembrane region" description="Helical" evidence="1">
    <location>
        <begin position="140"/>
        <end position="160"/>
    </location>
</feature>
<feature type="transmembrane region" description="Helical" evidence="1">
    <location>
        <begin position="77"/>
        <end position="98"/>
    </location>
</feature>
<reference evidence="2 3" key="1">
    <citation type="submission" date="2013-02" db="EMBL/GenBank/DDBJ databases">
        <title>The complete genome sequence of Corynebacterium vitaeruminis DSM 20294.</title>
        <authorList>
            <person name="Ruckert C."/>
            <person name="Albersmeier A."/>
            <person name="Kalinowski J."/>
        </authorList>
    </citation>
    <scope>NUCLEOTIDE SEQUENCE [LARGE SCALE GENOMIC DNA]</scope>
    <source>
        <strain evidence="3">ATCC 10234</strain>
    </source>
</reference>
<name>W5Y1P5_9CORY</name>
<keyword evidence="3" id="KW-1185">Reference proteome</keyword>
<sequence length="213" mass="22175">MAKTNVVASLLVGVGAGALWWASRLSWISVTAFDDKSGEKTVDLIGSLWSTEATAVSLLLAAACVAGIALRRFGRRAVGVIAALAAAGAAWAPMQLLLGEPDSARVLGLLSSDNSSSHADKGALLSGWAEISNMAVQVPALSLALIGCAVALFGGVVLALRPGVDGAKRSQYERAQARQDRVRQDLETDPDSGRVLWDAIDADIDPTDEDLRP</sequence>
<organism evidence="2 3">
    <name type="scientific">Corynebacterium vitaeruminis DSM 20294</name>
    <dbReference type="NCBI Taxonomy" id="1224164"/>
    <lineage>
        <taxon>Bacteria</taxon>
        <taxon>Bacillati</taxon>
        <taxon>Actinomycetota</taxon>
        <taxon>Actinomycetes</taxon>
        <taxon>Mycobacteriales</taxon>
        <taxon>Corynebacteriaceae</taxon>
        <taxon>Corynebacterium</taxon>
    </lineage>
</organism>
<accession>W5Y1P5</accession>
<dbReference type="RefSeq" id="WP_025253145.1">
    <property type="nucleotide sequence ID" value="NZ_CP004353.1"/>
</dbReference>
<dbReference type="AlphaFoldDB" id="W5Y1P5"/>
<dbReference type="EMBL" id="CP004353">
    <property type="protein sequence ID" value="AHI23127.1"/>
    <property type="molecule type" value="Genomic_DNA"/>
</dbReference>
<dbReference type="eggNOG" id="ENOG5033A40">
    <property type="taxonomic scope" value="Bacteria"/>
</dbReference>
<keyword evidence="1" id="KW-0812">Transmembrane</keyword>
<evidence type="ECO:0008006" key="4">
    <source>
        <dbReference type="Google" id="ProtNLM"/>
    </source>
</evidence>
<evidence type="ECO:0000256" key="1">
    <source>
        <dbReference type="SAM" id="Phobius"/>
    </source>
</evidence>
<evidence type="ECO:0000313" key="2">
    <source>
        <dbReference type="EMBL" id="AHI23127.1"/>
    </source>
</evidence>
<dbReference type="NCBIfam" id="TIGR02234">
    <property type="entry name" value="trp_oprn_chp"/>
    <property type="match status" value="1"/>
</dbReference>
<dbReference type="Pfam" id="PF09534">
    <property type="entry name" value="Trp_oprn_chp"/>
    <property type="match status" value="1"/>
</dbReference>